<dbReference type="GO" id="GO:0005886">
    <property type="term" value="C:plasma membrane"/>
    <property type="evidence" value="ECO:0007669"/>
    <property type="project" value="UniProtKB-SubCell"/>
</dbReference>
<reference evidence="7 8" key="1">
    <citation type="submission" date="2016-10" db="EMBL/GenBank/DDBJ databases">
        <authorList>
            <person name="de Groot N.N."/>
        </authorList>
    </citation>
    <scope>NUCLEOTIDE SEQUENCE [LARGE SCALE GENOMIC DNA]</scope>
    <source>
        <strain evidence="7 8">A52C2</strain>
    </source>
</reference>
<evidence type="ECO:0000256" key="2">
    <source>
        <dbReference type="ARBA" id="ARBA00022475"/>
    </source>
</evidence>
<evidence type="ECO:0000256" key="6">
    <source>
        <dbReference type="SAM" id="Phobius"/>
    </source>
</evidence>
<evidence type="ECO:0000256" key="1">
    <source>
        <dbReference type="ARBA" id="ARBA00004651"/>
    </source>
</evidence>
<keyword evidence="4 6" id="KW-1133">Transmembrane helix</keyword>
<evidence type="ECO:0000313" key="8">
    <source>
        <dbReference type="Proteomes" id="UP000199647"/>
    </source>
</evidence>
<name>A0A1H9HQQ6_9HYPH</name>
<keyword evidence="2" id="KW-1003">Cell membrane</keyword>
<feature type="transmembrane region" description="Helical" evidence="6">
    <location>
        <begin position="146"/>
        <end position="169"/>
    </location>
</feature>
<keyword evidence="8" id="KW-1185">Reference proteome</keyword>
<comment type="subcellular location">
    <subcellularLocation>
        <location evidence="1">Cell membrane</location>
        <topology evidence="1">Multi-pass membrane protein</topology>
    </subcellularLocation>
</comment>
<dbReference type="STRING" id="1855383.SAMN05216548_106127"/>
<evidence type="ECO:0000256" key="4">
    <source>
        <dbReference type="ARBA" id="ARBA00022989"/>
    </source>
</evidence>
<evidence type="ECO:0000313" key="7">
    <source>
        <dbReference type="EMBL" id="SEQ64674.1"/>
    </source>
</evidence>
<protein>
    <submittedName>
        <fullName evidence="7">Threonine/homoserine/homoserine lactone efflux protein</fullName>
    </submittedName>
</protein>
<dbReference type="Proteomes" id="UP000199647">
    <property type="component" value="Unassembled WGS sequence"/>
</dbReference>
<dbReference type="PIRSF" id="PIRSF006324">
    <property type="entry name" value="LeuE"/>
    <property type="match status" value="1"/>
</dbReference>
<accession>A0A1H9HQQ6</accession>
<dbReference type="AlphaFoldDB" id="A0A1H9HQQ6"/>
<gene>
    <name evidence="7" type="ORF">SAMN05216548_106127</name>
</gene>
<proteinExistence type="predicted"/>
<sequence length="204" mass="21369">MHTQALLVFMATLFVAAVAPGPGVAAIVARVLSRGPGGAVAFVAGIASADLVWLTLGVLGLAVVAKTFTVLFLVIRFVGAAYLLYLAWRMWNAPAELQAAPALPGGTDRLRLYATGFSVNMGNPKVIVFYLALLPNLVDLSAVTTLAYLELIVATATVLALVFGSYVLLATRARRLFETPRAVRLLNRSSGVVMAGAAVAIATR</sequence>
<keyword evidence="5 6" id="KW-0472">Membrane</keyword>
<dbReference type="GO" id="GO:0015171">
    <property type="term" value="F:amino acid transmembrane transporter activity"/>
    <property type="evidence" value="ECO:0007669"/>
    <property type="project" value="TreeGrafter"/>
</dbReference>
<organism evidence="7 8">
    <name type="scientific">Faunimonas pinastri</name>
    <dbReference type="NCBI Taxonomy" id="1855383"/>
    <lineage>
        <taxon>Bacteria</taxon>
        <taxon>Pseudomonadati</taxon>
        <taxon>Pseudomonadota</taxon>
        <taxon>Alphaproteobacteria</taxon>
        <taxon>Hyphomicrobiales</taxon>
        <taxon>Afifellaceae</taxon>
        <taxon>Faunimonas</taxon>
    </lineage>
</organism>
<dbReference type="EMBL" id="FOFG01000006">
    <property type="protein sequence ID" value="SEQ64674.1"/>
    <property type="molecule type" value="Genomic_DNA"/>
</dbReference>
<dbReference type="PANTHER" id="PTHR30086:SF20">
    <property type="entry name" value="ARGININE EXPORTER PROTEIN ARGO-RELATED"/>
    <property type="match status" value="1"/>
</dbReference>
<evidence type="ECO:0000256" key="5">
    <source>
        <dbReference type="ARBA" id="ARBA00023136"/>
    </source>
</evidence>
<feature type="transmembrane region" description="Helical" evidence="6">
    <location>
        <begin position="41"/>
        <end position="63"/>
    </location>
</feature>
<evidence type="ECO:0000256" key="3">
    <source>
        <dbReference type="ARBA" id="ARBA00022692"/>
    </source>
</evidence>
<dbReference type="OrthoDB" id="9804822at2"/>
<dbReference type="Pfam" id="PF01810">
    <property type="entry name" value="LysE"/>
    <property type="match status" value="1"/>
</dbReference>
<dbReference type="RefSeq" id="WP_092496482.1">
    <property type="nucleotide sequence ID" value="NZ_FOFG01000006.1"/>
</dbReference>
<feature type="transmembrane region" description="Helical" evidence="6">
    <location>
        <begin position="70"/>
        <end position="88"/>
    </location>
</feature>
<dbReference type="InterPro" id="IPR001123">
    <property type="entry name" value="LeuE-type"/>
</dbReference>
<keyword evidence="3 6" id="KW-0812">Transmembrane</keyword>
<dbReference type="PANTHER" id="PTHR30086">
    <property type="entry name" value="ARGININE EXPORTER PROTEIN ARGO"/>
    <property type="match status" value="1"/>
</dbReference>